<reference evidence="2 4" key="2">
    <citation type="journal article" date="2013" name="Nature">
        <title>Insights into bilaterian evolution from three spiralian genomes.</title>
        <authorList>
            <person name="Simakov O."/>
            <person name="Marletaz F."/>
            <person name="Cho S.J."/>
            <person name="Edsinger-Gonzales E."/>
            <person name="Havlak P."/>
            <person name="Hellsten U."/>
            <person name="Kuo D.H."/>
            <person name="Larsson T."/>
            <person name="Lv J."/>
            <person name="Arendt D."/>
            <person name="Savage R."/>
            <person name="Osoegawa K."/>
            <person name="de Jong P."/>
            <person name="Grimwood J."/>
            <person name="Chapman J.A."/>
            <person name="Shapiro H."/>
            <person name="Aerts A."/>
            <person name="Otillar R.P."/>
            <person name="Terry A.Y."/>
            <person name="Boore J.L."/>
            <person name="Grigoriev I.V."/>
            <person name="Lindberg D.R."/>
            <person name="Seaver E.C."/>
            <person name="Weisblat D.A."/>
            <person name="Putnam N.H."/>
            <person name="Rokhsar D.S."/>
        </authorList>
    </citation>
    <scope>NUCLEOTIDE SEQUENCE</scope>
</reference>
<dbReference type="eggNOG" id="ENOG502SQUD">
    <property type="taxonomic scope" value="Eukaryota"/>
</dbReference>
<evidence type="ECO:0000313" key="3">
    <source>
        <dbReference type="EnsemblMetazoa" id="HelroP160928"/>
    </source>
</evidence>
<evidence type="ECO:0000256" key="1">
    <source>
        <dbReference type="SAM" id="MobiDB-lite"/>
    </source>
</evidence>
<evidence type="ECO:0000313" key="4">
    <source>
        <dbReference type="Proteomes" id="UP000015101"/>
    </source>
</evidence>
<reference evidence="4" key="1">
    <citation type="submission" date="2012-12" db="EMBL/GenBank/DDBJ databases">
        <authorList>
            <person name="Hellsten U."/>
            <person name="Grimwood J."/>
            <person name="Chapman J.A."/>
            <person name="Shapiro H."/>
            <person name="Aerts A."/>
            <person name="Otillar R.P."/>
            <person name="Terry A.Y."/>
            <person name="Boore J.L."/>
            <person name="Simakov O."/>
            <person name="Marletaz F."/>
            <person name="Cho S.-J."/>
            <person name="Edsinger-Gonzales E."/>
            <person name="Havlak P."/>
            <person name="Kuo D.-H."/>
            <person name="Larsson T."/>
            <person name="Lv J."/>
            <person name="Arendt D."/>
            <person name="Savage R."/>
            <person name="Osoegawa K."/>
            <person name="de Jong P."/>
            <person name="Lindberg D.R."/>
            <person name="Seaver E.C."/>
            <person name="Weisblat D.A."/>
            <person name="Putnam N.H."/>
            <person name="Grigoriev I.V."/>
            <person name="Rokhsar D.S."/>
        </authorList>
    </citation>
    <scope>NUCLEOTIDE SEQUENCE</scope>
</reference>
<dbReference type="EMBL" id="AMQM01000700">
    <property type="status" value="NOT_ANNOTATED_CDS"/>
    <property type="molecule type" value="Genomic_DNA"/>
</dbReference>
<dbReference type="InParanoid" id="T1EQV4"/>
<dbReference type="EMBL" id="KB096742">
    <property type="protein sequence ID" value="ESO01768.1"/>
    <property type="molecule type" value="Genomic_DNA"/>
</dbReference>
<dbReference type="PANTHER" id="PTHR10725:SF74">
    <property type="entry name" value="ERAP1-LIKE C-TERMINAL DOMAIN-CONTAINING PROTEIN"/>
    <property type="match status" value="1"/>
</dbReference>
<protein>
    <submittedName>
        <fullName evidence="2 3">Uncharacterized protein</fullName>
    </submittedName>
</protein>
<reference evidence="3" key="3">
    <citation type="submission" date="2015-06" db="UniProtKB">
        <authorList>
            <consortium name="EnsemblMetazoa"/>
        </authorList>
    </citation>
    <scope>IDENTIFICATION</scope>
</reference>
<dbReference type="CTD" id="20198954"/>
<accession>T1EQV4</accession>
<dbReference type="Proteomes" id="UP000015101">
    <property type="component" value="Unassembled WGS sequence"/>
</dbReference>
<gene>
    <name evidence="3" type="primary">20198954</name>
    <name evidence="2" type="ORF">HELRODRAFT_160928</name>
</gene>
<dbReference type="AlphaFoldDB" id="T1EQV4"/>
<evidence type="ECO:0000313" key="2">
    <source>
        <dbReference type="EMBL" id="ESO01768.1"/>
    </source>
</evidence>
<dbReference type="KEGG" id="hro:HELRODRAFT_160928"/>
<organism evidence="3 4">
    <name type="scientific">Helobdella robusta</name>
    <name type="common">Californian leech</name>
    <dbReference type="NCBI Taxonomy" id="6412"/>
    <lineage>
        <taxon>Eukaryota</taxon>
        <taxon>Metazoa</taxon>
        <taxon>Spiralia</taxon>
        <taxon>Lophotrochozoa</taxon>
        <taxon>Annelida</taxon>
        <taxon>Clitellata</taxon>
        <taxon>Hirudinea</taxon>
        <taxon>Rhynchobdellida</taxon>
        <taxon>Glossiphoniidae</taxon>
        <taxon>Helobdella</taxon>
    </lineage>
</organism>
<keyword evidence="4" id="KW-1185">Reference proteome</keyword>
<name>T1EQV4_HELRO</name>
<dbReference type="HOGENOM" id="CLU_767862_0_0_1"/>
<dbReference type="EnsemblMetazoa" id="HelroT160928">
    <property type="protein sequence ID" value="HelroP160928"/>
    <property type="gene ID" value="HelroG160928"/>
</dbReference>
<feature type="region of interest" description="Disordered" evidence="1">
    <location>
        <begin position="340"/>
        <end position="361"/>
    </location>
</feature>
<sequence>MDSFIEKFVSYVQKSGIDREKLLKSSLDEQGWFGQACKSLKQKNNFSNRKRNRCFLGLTENGPQGNDECLQNLQSIVTCNNNALAKWLHDNQTIVRSNRDDILKILQGVHELEEEGEEVSCRTYANCTVHLLSSAVEEEVYQGLREKDATSTERICFAVENAISPCIAITNSKRENRSRYIIYLKCKFEMCRLFKIRHKKGKRLANFYEVVTDHSMAMINAVLTGWIGVDLRGRFAELLKNHVDARTKEILLQIPASRKRKIKTVVKECEENYWGKRKPFKSYFNSIIRLPNQRFSMNFENRWVLRSALNFASDGELVREVESSRENASAREQDMKIYEKRKGHEQLDEQHSSKLYLKDRV</sequence>
<proteinExistence type="predicted"/>
<dbReference type="PANTHER" id="PTHR10725">
    <property type="entry name" value="THAP DOMAIN-CONTAINING PROTEIN 9"/>
    <property type="match status" value="1"/>
</dbReference>
<dbReference type="GeneID" id="20198954"/>
<dbReference type="RefSeq" id="XP_009019176.1">
    <property type="nucleotide sequence ID" value="XM_009020928.1"/>
</dbReference>